<dbReference type="EMBL" id="JALP01000385">
    <property type="protein sequence ID" value="THG88456.1"/>
    <property type="molecule type" value="Genomic_DNA"/>
</dbReference>
<protein>
    <submittedName>
        <fullName evidence="1">Uncharacterized protein</fullName>
    </submittedName>
</protein>
<accession>A0A4S4JTK1</accession>
<comment type="caution">
    <text evidence="1">The sequence shown here is derived from an EMBL/GenBank/DDBJ whole genome shotgun (WGS) entry which is preliminary data.</text>
</comment>
<sequence>MSSELIAAKTDSLKSSRRNGFPNFFLLKDL</sequence>
<dbReference type="Proteomes" id="UP000297014">
    <property type="component" value="Unassembled WGS sequence"/>
</dbReference>
<dbReference type="AlphaFoldDB" id="A0A4S4JTK1"/>
<evidence type="ECO:0000313" key="1">
    <source>
        <dbReference type="EMBL" id="THG88456.1"/>
    </source>
</evidence>
<reference evidence="1 2" key="1">
    <citation type="submission" date="2014-01" db="EMBL/GenBank/DDBJ databases">
        <title>Draft genome sequencing of Bacillus alcalophilus CGMCC 1.3604.</title>
        <authorList>
            <person name="Yang J."/>
            <person name="Diao L."/>
            <person name="Yang S."/>
        </authorList>
    </citation>
    <scope>NUCLEOTIDE SEQUENCE [LARGE SCALE GENOMIC DNA]</scope>
    <source>
        <strain evidence="1 2">CGMCC 1.3604</strain>
    </source>
</reference>
<name>A0A4S4JTK1_ALKAL</name>
<evidence type="ECO:0000313" key="2">
    <source>
        <dbReference type="Proteomes" id="UP000297014"/>
    </source>
</evidence>
<gene>
    <name evidence="1" type="ORF">AJ85_03315</name>
</gene>
<proteinExistence type="predicted"/>
<organism evidence="1 2">
    <name type="scientific">Alkalihalobacillus alcalophilus ATCC 27647 = CGMCC 1.3604</name>
    <dbReference type="NCBI Taxonomy" id="1218173"/>
    <lineage>
        <taxon>Bacteria</taxon>
        <taxon>Bacillati</taxon>
        <taxon>Bacillota</taxon>
        <taxon>Bacilli</taxon>
        <taxon>Bacillales</taxon>
        <taxon>Bacillaceae</taxon>
        <taxon>Alkalihalobacillus</taxon>
    </lineage>
</organism>